<dbReference type="PROSITE" id="PS50878">
    <property type="entry name" value="RT_POL"/>
    <property type="match status" value="1"/>
</dbReference>
<feature type="domain" description="Reverse transcriptase" evidence="1">
    <location>
        <begin position="28"/>
        <end position="179"/>
    </location>
</feature>
<dbReference type="InterPro" id="IPR000477">
    <property type="entry name" value="RT_dom"/>
</dbReference>
<sequence length="179" mass="21087">MDRKKAYGIDKVTKEDYEKNLEENLANLVKRMKNGSYRPHPTRRVYIPKETKGKMRPLGISCYEDKLVENAIAQILEQIYEPKFYNESFGFRPNRNCHQAVREIIEMVQYRKTNYVVEADIKGFFDNVDHEWLMKMLAHDIADRKFLEIIEKFLKAGVMENGKYLDSERGTPQGNLCKA</sequence>
<name>A0A174UZB0_9FIRM</name>
<gene>
    <name evidence="2" type="primary">ltrA_8</name>
    <name evidence="2" type="ORF">ERS852523_04543</name>
</gene>
<proteinExistence type="predicted"/>
<dbReference type="EMBL" id="CZAW01000166">
    <property type="protein sequence ID" value="CUQ26636.1"/>
    <property type="molecule type" value="Genomic_DNA"/>
</dbReference>
<organism evidence="2 3">
    <name type="scientific">Blautia wexlerae</name>
    <dbReference type="NCBI Taxonomy" id="418240"/>
    <lineage>
        <taxon>Bacteria</taxon>
        <taxon>Bacillati</taxon>
        <taxon>Bacillota</taxon>
        <taxon>Clostridia</taxon>
        <taxon>Lachnospirales</taxon>
        <taxon>Lachnospiraceae</taxon>
        <taxon>Blautia</taxon>
    </lineage>
</organism>
<evidence type="ECO:0000313" key="2">
    <source>
        <dbReference type="EMBL" id="CUQ26636.1"/>
    </source>
</evidence>
<dbReference type="Pfam" id="PF00078">
    <property type="entry name" value="RVT_1"/>
    <property type="match status" value="1"/>
</dbReference>
<dbReference type="InterPro" id="IPR051083">
    <property type="entry name" value="GrpII_Intron_Splice-Mob/Def"/>
</dbReference>
<evidence type="ECO:0000259" key="1">
    <source>
        <dbReference type="PROSITE" id="PS50878"/>
    </source>
</evidence>
<evidence type="ECO:0000313" key="3">
    <source>
        <dbReference type="Proteomes" id="UP000095712"/>
    </source>
</evidence>
<dbReference type="CDD" id="cd01651">
    <property type="entry name" value="RT_G2_intron"/>
    <property type="match status" value="1"/>
</dbReference>
<dbReference type="Proteomes" id="UP000095712">
    <property type="component" value="Unassembled WGS sequence"/>
</dbReference>
<accession>A0A174UZB0</accession>
<protein>
    <submittedName>
        <fullName evidence="2">Group II intron-encoded protein ltrA</fullName>
    </submittedName>
</protein>
<reference evidence="2 3" key="1">
    <citation type="submission" date="2015-09" db="EMBL/GenBank/DDBJ databases">
        <authorList>
            <consortium name="Pathogen Informatics"/>
        </authorList>
    </citation>
    <scope>NUCLEOTIDE SEQUENCE [LARGE SCALE GENOMIC DNA]</scope>
    <source>
        <strain evidence="2 3">2789STDY5834911</strain>
    </source>
</reference>
<dbReference type="SUPFAM" id="SSF56672">
    <property type="entry name" value="DNA/RNA polymerases"/>
    <property type="match status" value="1"/>
</dbReference>
<dbReference type="InterPro" id="IPR043502">
    <property type="entry name" value="DNA/RNA_pol_sf"/>
</dbReference>
<dbReference type="PANTHER" id="PTHR34047">
    <property type="entry name" value="NUCLEAR INTRON MATURASE 1, MITOCHONDRIAL-RELATED"/>
    <property type="match status" value="1"/>
</dbReference>
<dbReference type="PANTHER" id="PTHR34047:SF8">
    <property type="entry name" value="PROTEIN YKFC"/>
    <property type="match status" value="1"/>
</dbReference>
<dbReference type="AlphaFoldDB" id="A0A174UZB0"/>